<keyword evidence="5" id="KW-1185">Reference proteome</keyword>
<gene>
    <name evidence="4" type="ORF">DDZ15_01520</name>
</gene>
<evidence type="ECO:0000313" key="5">
    <source>
        <dbReference type="Proteomes" id="UP000245533"/>
    </source>
</evidence>
<dbReference type="SUPFAM" id="SSF56300">
    <property type="entry name" value="Metallo-dependent phosphatases"/>
    <property type="match status" value="1"/>
</dbReference>
<accession>A0A316U300</accession>
<reference evidence="4 5" key="1">
    <citation type="submission" date="2018-05" db="EMBL/GenBank/DDBJ databases">
        <title>Rhodohalobacter halophilus gen. nov., sp. nov., a moderately halophilic member of the family Balneolaceae.</title>
        <authorList>
            <person name="Liu Z.-W."/>
        </authorList>
    </citation>
    <scope>NUCLEOTIDE SEQUENCE [LARGE SCALE GENOMIC DNA]</scope>
    <source>
        <strain evidence="4 5">8A47</strain>
    </source>
</reference>
<proteinExistence type="inferred from homology"/>
<dbReference type="EMBL" id="QGGB01000002">
    <property type="protein sequence ID" value="PWN07726.1"/>
    <property type="molecule type" value="Genomic_DNA"/>
</dbReference>
<protein>
    <submittedName>
        <fullName evidence="4">Metallophosphatase</fullName>
    </submittedName>
</protein>
<sequence length="347" mass="38426">MELQRKSRSGCFNAGPVCGLLQIEKGCRTSAGRENQKMISRKEFLRKSAVLAAGSTLPLWLNGVSTKNPGPPDLTILYTNDTHARLDPFPENSLEFSGLGGIARRSSLVKKIRSEVDHVLLVDAGDVFQGTSWFDLYGGSVDFELMTEMKYDAMAVGNHEFDRGPDGFAEAARKAGFPILAANYKVRNTPMNPYVQRFTTKEYKGFRVGIFGLGIPLEGVVAPELRGDVISRRPEAWANGMVRSLREVHNCDFVICLSHLGYHYKGSRMDDLKLARNVTGIDLIIGAHTHTFLDNPVYITNPSGKHTLITQMGHSGVRLGRLDLYLDSAIHAFEIKSKYYVVGRSEA</sequence>
<dbReference type="PANTHER" id="PTHR11575:SF24">
    <property type="entry name" value="5'-NUCLEOTIDASE"/>
    <property type="match status" value="1"/>
</dbReference>
<dbReference type="InterPro" id="IPR006146">
    <property type="entry name" value="5'-Nucleotdase_CS"/>
</dbReference>
<evidence type="ECO:0000256" key="2">
    <source>
        <dbReference type="RuleBase" id="RU362119"/>
    </source>
</evidence>
<dbReference type="InterPro" id="IPR006179">
    <property type="entry name" value="5_nucleotidase/apyrase"/>
</dbReference>
<name>A0A316U300_9BACT</name>
<dbReference type="Proteomes" id="UP000245533">
    <property type="component" value="Unassembled WGS sequence"/>
</dbReference>
<feature type="domain" description="Calcineurin-like phosphoesterase" evidence="3">
    <location>
        <begin position="75"/>
        <end position="291"/>
    </location>
</feature>
<dbReference type="Pfam" id="PF00149">
    <property type="entry name" value="Metallophos"/>
    <property type="match status" value="1"/>
</dbReference>
<dbReference type="Gene3D" id="3.60.21.10">
    <property type="match status" value="1"/>
</dbReference>
<dbReference type="PRINTS" id="PR01607">
    <property type="entry name" value="APYRASEFAMLY"/>
</dbReference>
<comment type="similarity">
    <text evidence="1 2">Belongs to the 5'-nucleotidase family.</text>
</comment>
<dbReference type="PANTHER" id="PTHR11575">
    <property type="entry name" value="5'-NUCLEOTIDASE-RELATED"/>
    <property type="match status" value="1"/>
</dbReference>
<dbReference type="InterPro" id="IPR004843">
    <property type="entry name" value="Calcineurin-like_PHP"/>
</dbReference>
<comment type="caution">
    <text evidence="4">The sequence shown here is derived from an EMBL/GenBank/DDBJ whole genome shotgun (WGS) entry which is preliminary data.</text>
</comment>
<dbReference type="AlphaFoldDB" id="A0A316U300"/>
<dbReference type="PROSITE" id="PS00786">
    <property type="entry name" value="5_NUCLEOTIDASE_2"/>
    <property type="match status" value="1"/>
</dbReference>
<organism evidence="4 5">
    <name type="scientific">Rhodohalobacter mucosus</name>
    <dbReference type="NCBI Taxonomy" id="2079485"/>
    <lineage>
        <taxon>Bacteria</taxon>
        <taxon>Pseudomonadati</taxon>
        <taxon>Balneolota</taxon>
        <taxon>Balneolia</taxon>
        <taxon>Balneolales</taxon>
        <taxon>Balneolaceae</taxon>
        <taxon>Rhodohalobacter</taxon>
    </lineage>
</organism>
<dbReference type="GO" id="GO:0009166">
    <property type="term" value="P:nucleotide catabolic process"/>
    <property type="evidence" value="ECO:0007669"/>
    <property type="project" value="InterPro"/>
</dbReference>
<dbReference type="GO" id="GO:0000166">
    <property type="term" value="F:nucleotide binding"/>
    <property type="evidence" value="ECO:0007669"/>
    <property type="project" value="UniProtKB-KW"/>
</dbReference>
<dbReference type="InterPro" id="IPR029052">
    <property type="entry name" value="Metallo-depent_PP-like"/>
</dbReference>
<keyword evidence="2" id="KW-0378">Hydrolase</keyword>
<evidence type="ECO:0000259" key="3">
    <source>
        <dbReference type="Pfam" id="PF00149"/>
    </source>
</evidence>
<evidence type="ECO:0000313" key="4">
    <source>
        <dbReference type="EMBL" id="PWN07726.1"/>
    </source>
</evidence>
<dbReference type="GO" id="GO:0016788">
    <property type="term" value="F:hydrolase activity, acting on ester bonds"/>
    <property type="evidence" value="ECO:0007669"/>
    <property type="project" value="InterPro"/>
</dbReference>
<evidence type="ECO:0000256" key="1">
    <source>
        <dbReference type="ARBA" id="ARBA00006654"/>
    </source>
</evidence>
<dbReference type="GO" id="GO:0046872">
    <property type="term" value="F:metal ion binding"/>
    <property type="evidence" value="ECO:0007669"/>
    <property type="project" value="InterPro"/>
</dbReference>
<keyword evidence="2" id="KW-0547">Nucleotide-binding</keyword>